<feature type="transmembrane region" description="Helical" evidence="1">
    <location>
        <begin position="51"/>
        <end position="68"/>
    </location>
</feature>
<comment type="caution">
    <text evidence="2">The sequence shown here is derived from an EMBL/GenBank/DDBJ whole genome shotgun (WGS) entry which is preliminary data.</text>
</comment>
<protein>
    <submittedName>
        <fullName evidence="2">Uncharacterized protein</fullName>
    </submittedName>
</protein>
<dbReference type="AlphaFoldDB" id="A0A1G2M6B0"/>
<dbReference type="Proteomes" id="UP000178873">
    <property type="component" value="Unassembled WGS sequence"/>
</dbReference>
<dbReference type="EMBL" id="MHRF01000004">
    <property type="protein sequence ID" value="OHA18592.1"/>
    <property type="molecule type" value="Genomic_DNA"/>
</dbReference>
<accession>A0A1G2M6B0</accession>
<reference evidence="2 3" key="1">
    <citation type="journal article" date="2016" name="Nat. Commun.">
        <title>Thousands of microbial genomes shed light on interconnected biogeochemical processes in an aquifer system.</title>
        <authorList>
            <person name="Anantharaman K."/>
            <person name="Brown C.T."/>
            <person name="Hug L.A."/>
            <person name="Sharon I."/>
            <person name="Castelle C.J."/>
            <person name="Probst A.J."/>
            <person name="Thomas B.C."/>
            <person name="Singh A."/>
            <person name="Wilkins M.J."/>
            <person name="Karaoz U."/>
            <person name="Brodie E.L."/>
            <person name="Williams K.H."/>
            <person name="Hubbard S.S."/>
            <person name="Banfield J.F."/>
        </authorList>
    </citation>
    <scope>NUCLEOTIDE SEQUENCE [LARGE SCALE GENOMIC DNA]</scope>
</reference>
<keyword evidence="1" id="KW-0812">Transmembrane</keyword>
<name>A0A1G2M6B0_9BACT</name>
<keyword evidence="1" id="KW-0472">Membrane</keyword>
<sequence>MSKKTRPFERILLYIEIVKESFPLFNGNPTGGVEKNTIMCLYKKVMRKNNLIFSLLITALIGSLFAIHTSHAAAPEETIPEVQITREGLVKIKGLEIQQRANTTFFARTSWDKSLIRWVIKTDKNTDIRKRFGDKKDITEIKEGDYISIEGSIEGGTSLSVLATKVIDWSDFTSQGSFSGTVGNITTPEKQFTLIKKDGGTIEISINATTTVYRNRREVLPKFIRTGDRVDSITGTYTSNNNQLLAQQITISIDPTIFSWKNYEGTLKTIPSTTKPVTFQVVVGGKEYTVVLYDDALVLNTRRQKVTFERFLAGDTVRIWGHIRADNDELNTINGDVLRNMAF</sequence>
<keyword evidence="1" id="KW-1133">Transmembrane helix</keyword>
<proteinExistence type="predicted"/>
<organism evidence="2 3">
    <name type="scientific">Candidatus Taylorbacteria bacterium RIFCSPHIGHO2_01_FULL_46_22b</name>
    <dbReference type="NCBI Taxonomy" id="1802301"/>
    <lineage>
        <taxon>Bacteria</taxon>
        <taxon>Candidatus Tayloriibacteriota</taxon>
    </lineage>
</organism>
<gene>
    <name evidence="2" type="ORF">A2664_03055</name>
</gene>
<evidence type="ECO:0000313" key="3">
    <source>
        <dbReference type="Proteomes" id="UP000178873"/>
    </source>
</evidence>
<evidence type="ECO:0000313" key="2">
    <source>
        <dbReference type="EMBL" id="OHA18592.1"/>
    </source>
</evidence>
<evidence type="ECO:0000256" key="1">
    <source>
        <dbReference type="SAM" id="Phobius"/>
    </source>
</evidence>